<evidence type="ECO:0000313" key="2">
    <source>
        <dbReference type="Proteomes" id="UP000594681"/>
    </source>
</evidence>
<evidence type="ECO:0008006" key="3">
    <source>
        <dbReference type="Google" id="ProtNLM"/>
    </source>
</evidence>
<evidence type="ECO:0000313" key="1">
    <source>
        <dbReference type="EMBL" id="QPK79600.1"/>
    </source>
</evidence>
<proteinExistence type="predicted"/>
<gene>
    <name evidence="1" type="ORF">G7Y31_02500</name>
</gene>
<organism evidence="1 2">
    <name type="scientific">Corynebacterium lizhenjunii</name>
    <dbReference type="NCBI Taxonomy" id="2709394"/>
    <lineage>
        <taxon>Bacteria</taxon>
        <taxon>Bacillati</taxon>
        <taxon>Actinomycetota</taxon>
        <taxon>Actinomycetes</taxon>
        <taxon>Mycobacteriales</taxon>
        <taxon>Corynebacteriaceae</taxon>
        <taxon>Corynebacterium</taxon>
    </lineage>
</organism>
<name>A0A7T0KG36_9CORY</name>
<protein>
    <recommendedName>
        <fullName evidence="3">PE domain-containing protein</fullName>
    </recommendedName>
</protein>
<reference evidence="1 2" key="1">
    <citation type="submission" date="2020-11" db="EMBL/GenBank/DDBJ databases">
        <title>Corynebacterium sp. ZJ-599.</title>
        <authorList>
            <person name="Zhou J."/>
        </authorList>
    </citation>
    <scope>NUCLEOTIDE SEQUENCE [LARGE SCALE GENOMIC DNA]</scope>
    <source>
        <strain evidence="1 2">ZJ-599</strain>
    </source>
</reference>
<dbReference type="EMBL" id="CP064954">
    <property type="protein sequence ID" value="QPK79600.1"/>
    <property type="molecule type" value="Genomic_DNA"/>
</dbReference>
<dbReference type="KEGG" id="cliz:G7Y31_02500"/>
<dbReference type="RefSeq" id="WP_165008330.1">
    <property type="nucleotide sequence ID" value="NZ_CP064954.1"/>
</dbReference>
<sequence>MADVFVDVPQATTALQGVVKEIEGALDGHQAQRPAFPAQAAGKGFAGHAQRLQAAFERVHSRGSQRFVHARDTAQAAIAQLDAVAQGDEFSAQTLAGGDHIGGGGRP</sequence>
<dbReference type="Proteomes" id="UP000594681">
    <property type="component" value="Chromosome"/>
</dbReference>
<keyword evidence="2" id="KW-1185">Reference proteome</keyword>
<dbReference type="AlphaFoldDB" id="A0A7T0KG36"/>
<accession>A0A7T0KG36</accession>